<proteinExistence type="predicted"/>
<evidence type="ECO:0000313" key="3">
    <source>
        <dbReference type="Proteomes" id="UP000717996"/>
    </source>
</evidence>
<evidence type="ECO:0000256" key="1">
    <source>
        <dbReference type="SAM" id="MobiDB-lite"/>
    </source>
</evidence>
<evidence type="ECO:0000313" key="2">
    <source>
        <dbReference type="EMBL" id="KAG1519372.1"/>
    </source>
</evidence>
<reference evidence="2" key="1">
    <citation type="journal article" date="2020" name="Microb. Genom.">
        <title>Genetic diversity of clinical and environmental Mucorales isolates obtained from an investigation of mucormycosis cases among solid organ transplant recipients.</title>
        <authorList>
            <person name="Nguyen M.H."/>
            <person name="Kaul D."/>
            <person name="Muto C."/>
            <person name="Cheng S.J."/>
            <person name="Richter R.A."/>
            <person name="Bruno V.M."/>
            <person name="Liu G."/>
            <person name="Beyhan S."/>
            <person name="Sundermann A.J."/>
            <person name="Mounaud S."/>
            <person name="Pasculle A.W."/>
            <person name="Nierman W.C."/>
            <person name="Driscoll E."/>
            <person name="Cumbie R."/>
            <person name="Clancy C.J."/>
            <person name="Dupont C.L."/>
        </authorList>
    </citation>
    <scope>NUCLEOTIDE SEQUENCE</scope>
    <source>
        <strain evidence="2">GL16</strain>
    </source>
</reference>
<comment type="caution">
    <text evidence="2">The sequence shown here is derived from an EMBL/GenBank/DDBJ whole genome shotgun (WGS) entry which is preliminary data.</text>
</comment>
<organism evidence="2 3">
    <name type="scientific">Rhizopus oryzae</name>
    <name type="common">Mucormycosis agent</name>
    <name type="synonym">Rhizopus arrhizus var. delemar</name>
    <dbReference type="NCBI Taxonomy" id="64495"/>
    <lineage>
        <taxon>Eukaryota</taxon>
        <taxon>Fungi</taxon>
        <taxon>Fungi incertae sedis</taxon>
        <taxon>Mucoromycota</taxon>
        <taxon>Mucoromycotina</taxon>
        <taxon>Mucoromycetes</taxon>
        <taxon>Mucorales</taxon>
        <taxon>Mucorineae</taxon>
        <taxon>Rhizopodaceae</taxon>
        <taxon>Rhizopus</taxon>
    </lineage>
</organism>
<name>A0A9P6XKW2_RHIOR</name>
<accession>A0A9P6XKW2</accession>
<dbReference type="Proteomes" id="UP000717996">
    <property type="component" value="Unassembled WGS sequence"/>
</dbReference>
<sequence>MGLRVQHQHAVAVAVALPDQRIQQLATHPHAARRRMPGPAADMAVGQQSARAHRSTSGGTRCSTTNTS</sequence>
<dbReference type="EMBL" id="JAANIT010018392">
    <property type="protein sequence ID" value="KAG1519372.1"/>
    <property type="molecule type" value="Genomic_DNA"/>
</dbReference>
<feature type="region of interest" description="Disordered" evidence="1">
    <location>
        <begin position="28"/>
        <end position="68"/>
    </location>
</feature>
<protein>
    <submittedName>
        <fullName evidence="2">Uncharacterized protein</fullName>
    </submittedName>
</protein>
<dbReference type="AlphaFoldDB" id="A0A9P6XKW2"/>
<gene>
    <name evidence="2" type="ORF">G6F51_014774</name>
</gene>
<feature type="compositionally biased region" description="Low complexity" evidence="1">
    <location>
        <begin position="55"/>
        <end position="68"/>
    </location>
</feature>